<evidence type="ECO:0000256" key="2">
    <source>
        <dbReference type="ARBA" id="ARBA00022642"/>
    </source>
</evidence>
<dbReference type="InterPro" id="IPR020626">
    <property type="entry name" value="Asp_DH_prok"/>
</dbReference>
<dbReference type="Proteomes" id="UP000334380">
    <property type="component" value="Unassembled WGS sequence"/>
</dbReference>
<evidence type="ECO:0000256" key="6">
    <source>
        <dbReference type="HAMAP-Rule" id="MF_01265"/>
    </source>
</evidence>
<keyword evidence="2 6" id="KW-0662">Pyridine nucleotide biosynthesis</keyword>
<dbReference type="Pfam" id="PF01958">
    <property type="entry name" value="Asp_DH_C"/>
    <property type="match status" value="1"/>
</dbReference>
<dbReference type="OrthoDB" id="7056904at2"/>
<dbReference type="HAMAP" id="MF_01265">
    <property type="entry name" value="NadX"/>
    <property type="match status" value="1"/>
</dbReference>
<keyword evidence="4 6" id="KW-0560">Oxidoreductase</keyword>
<dbReference type="InterPro" id="IPR002811">
    <property type="entry name" value="Asp_DH"/>
</dbReference>
<proteinExistence type="inferred from homology"/>
<dbReference type="AlphaFoldDB" id="A0A5E4VCM1"/>
<dbReference type="RefSeq" id="WP_150613201.1">
    <property type="nucleotide sequence ID" value="NZ_CABPRU010000005.1"/>
</dbReference>
<evidence type="ECO:0000256" key="5">
    <source>
        <dbReference type="ARBA" id="ARBA00023027"/>
    </source>
</evidence>
<comment type="pathway">
    <text evidence="6">Cofactor biosynthesis; NAD(+) biosynthesis; iminoaspartate from L-aspartate (dehydrogenase route): step 1/1.</text>
</comment>
<gene>
    <name evidence="6" type="primary">nadX</name>
    <name evidence="9" type="ORF">PTE31013_02600</name>
</gene>
<comment type="similarity">
    <text evidence="1 6">Belongs to the L-aspartate dehydrogenase family.</text>
</comment>
<feature type="binding site" evidence="6">
    <location>
        <position position="124"/>
    </location>
    <ligand>
        <name>NAD(+)</name>
        <dbReference type="ChEBI" id="CHEBI:57540"/>
    </ligand>
</feature>
<dbReference type="Gene3D" id="3.30.360.10">
    <property type="entry name" value="Dihydrodipicolinate Reductase, domain 2"/>
    <property type="match status" value="1"/>
</dbReference>
<comment type="catalytic activity">
    <reaction evidence="6">
        <text>L-aspartate + NAD(+) + H2O = oxaloacetate + NH4(+) + NADH + H(+)</text>
        <dbReference type="Rhea" id="RHEA:11788"/>
        <dbReference type="ChEBI" id="CHEBI:15377"/>
        <dbReference type="ChEBI" id="CHEBI:15378"/>
        <dbReference type="ChEBI" id="CHEBI:16452"/>
        <dbReference type="ChEBI" id="CHEBI:28938"/>
        <dbReference type="ChEBI" id="CHEBI:29991"/>
        <dbReference type="ChEBI" id="CHEBI:57540"/>
        <dbReference type="ChEBI" id="CHEBI:57945"/>
        <dbReference type="EC" id="1.4.1.21"/>
    </reaction>
</comment>
<dbReference type="InterPro" id="IPR036291">
    <property type="entry name" value="NAD(P)-bd_dom_sf"/>
</dbReference>
<dbReference type="SUPFAM" id="SSF51735">
    <property type="entry name" value="NAD(P)-binding Rossmann-fold domains"/>
    <property type="match status" value="1"/>
</dbReference>
<feature type="domain" description="Aspartate dehydrogenase" evidence="7">
    <location>
        <begin position="170"/>
        <end position="256"/>
    </location>
</feature>
<evidence type="ECO:0000259" key="7">
    <source>
        <dbReference type="Pfam" id="PF01958"/>
    </source>
</evidence>
<evidence type="ECO:0000259" key="8">
    <source>
        <dbReference type="Pfam" id="PF03447"/>
    </source>
</evidence>
<dbReference type="InterPro" id="IPR011182">
    <property type="entry name" value="L-Asp_DH"/>
</dbReference>
<sequence length="270" mass="27938">MQKQVVKVGIAVLGTVGKKVAAAIDQGVSGVRLAGVAARDKDAATEWLGQLSSKPGILSFEEMAQECDVIVECAPSALLPDIVEPALRAGKTVVVLSCGALLARPDLVELARETGGRIHVPTGALLGLDAVAAAAEGKISSVRMITRKPVKGLVGAPFLEENRIDISAIQAPMQVFSGTAREAAVGFPANLNVAVALSLAGIGPDATQLEIWADPALTRNTHTIVVDSDSARFEMTIENIPTENPKTGRITAQSVVAALRKMGAPLQVGT</sequence>
<keyword evidence="5 6" id="KW-0520">NAD</keyword>
<evidence type="ECO:0000256" key="1">
    <source>
        <dbReference type="ARBA" id="ARBA00008331"/>
    </source>
</evidence>
<dbReference type="SUPFAM" id="SSF55347">
    <property type="entry name" value="Glyceraldehyde-3-phosphate dehydrogenase-like, C-terminal domain"/>
    <property type="match status" value="1"/>
</dbReference>
<dbReference type="EMBL" id="CABPRU010000005">
    <property type="protein sequence ID" value="VVE10047.1"/>
    <property type="molecule type" value="Genomic_DNA"/>
</dbReference>
<reference evidence="9 10" key="1">
    <citation type="submission" date="2019-08" db="EMBL/GenBank/DDBJ databases">
        <authorList>
            <person name="Peeters C."/>
        </authorList>
    </citation>
    <scope>NUCLEOTIDE SEQUENCE [LARGE SCALE GENOMIC DNA]</scope>
    <source>
        <strain evidence="9 10">LMG 31013</strain>
    </source>
</reference>
<name>A0A5E4VCM1_9BURK</name>
<evidence type="ECO:0000313" key="10">
    <source>
        <dbReference type="Proteomes" id="UP000334380"/>
    </source>
</evidence>
<dbReference type="Pfam" id="PF03447">
    <property type="entry name" value="NAD_binding_3"/>
    <property type="match status" value="1"/>
</dbReference>
<dbReference type="GO" id="GO:0009435">
    <property type="term" value="P:NAD+ biosynthetic process"/>
    <property type="evidence" value="ECO:0007669"/>
    <property type="project" value="UniProtKB-UniRule"/>
</dbReference>
<dbReference type="GO" id="GO:0051287">
    <property type="term" value="F:NAD binding"/>
    <property type="evidence" value="ECO:0007669"/>
    <property type="project" value="UniProtKB-UniRule"/>
</dbReference>
<feature type="binding site" evidence="6">
    <location>
        <position position="192"/>
    </location>
    <ligand>
        <name>NAD(+)</name>
        <dbReference type="ChEBI" id="CHEBI:57540"/>
    </ligand>
</feature>
<dbReference type="InterPro" id="IPR005106">
    <property type="entry name" value="Asp/hSer_DH_NAD-bd"/>
</dbReference>
<feature type="active site" evidence="6">
    <location>
        <position position="222"/>
    </location>
</feature>
<dbReference type="UniPathway" id="UPA00253">
    <property type="reaction ID" value="UER00456"/>
</dbReference>
<keyword evidence="10" id="KW-1185">Reference proteome</keyword>
<dbReference type="PANTHER" id="PTHR31873:SF6">
    <property type="entry name" value="ASPARTATE DEHYDROGENASE DOMAIN-CONTAINING PROTEIN"/>
    <property type="match status" value="1"/>
</dbReference>
<keyword evidence="3 6" id="KW-0521">NADP</keyword>
<evidence type="ECO:0000256" key="4">
    <source>
        <dbReference type="ARBA" id="ARBA00023002"/>
    </source>
</evidence>
<dbReference type="PIRSF" id="PIRSF005227">
    <property type="entry name" value="Asp_dh_NAD_syn"/>
    <property type="match status" value="1"/>
</dbReference>
<dbReference type="GO" id="GO:0050661">
    <property type="term" value="F:NADP binding"/>
    <property type="evidence" value="ECO:0007669"/>
    <property type="project" value="UniProtKB-UniRule"/>
</dbReference>
<accession>A0A5E4VCM1</accession>
<comment type="catalytic activity">
    <reaction evidence="6">
        <text>L-aspartate + NADP(+) + H2O = oxaloacetate + NH4(+) + NADPH + H(+)</text>
        <dbReference type="Rhea" id="RHEA:11784"/>
        <dbReference type="ChEBI" id="CHEBI:15377"/>
        <dbReference type="ChEBI" id="CHEBI:15378"/>
        <dbReference type="ChEBI" id="CHEBI:16452"/>
        <dbReference type="ChEBI" id="CHEBI:28938"/>
        <dbReference type="ChEBI" id="CHEBI:29991"/>
        <dbReference type="ChEBI" id="CHEBI:57783"/>
        <dbReference type="ChEBI" id="CHEBI:58349"/>
        <dbReference type="EC" id="1.4.1.21"/>
    </reaction>
</comment>
<comment type="function">
    <text evidence="6">Specifically catalyzes the NAD or NADP-dependent dehydrogenation of L-aspartate to iminoaspartate.</text>
</comment>
<evidence type="ECO:0000256" key="3">
    <source>
        <dbReference type="ARBA" id="ARBA00022857"/>
    </source>
</evidence>
<dbReference type="NCBIfam" id="NF009825">
    <property type="entry name" value="PRK13302.1"/>
    <property type="match status" value="1"/>
</dbReference>
<dbReference type="GO" id="GO:0033735">
    <property type="term" value="F:aspartate dehydrogenase [NAD(P)+] activity"/>
    <property type="evidence" value="ECO:0007669"/>
    <property type="project" value="UniProtKB-EC"/>
</dbReference>
<organism evidence="9 10">
    <name type="scientific">Pandoraea terrigena</name>
    <dbReference type="NCBI Taxonomy" id="2508292"/>
    <lineage>
        <taxon>Bacteria</taxon>
        <taxon>Pseudomonadati</taxon>
        <taxon>Pseudomonadota</taxon>
        <taxon>Betaproteobacteria</taxon>
        <taxon>Burkholderiales</taxon>
        <taxon>Burkholderiaceae</taxon>
        <taxon>Pandoraea</taxon>
    </lineage>
</organism>
<evidence type="ECO:0000313" key="9">
    <source>
        <dbReference type="EMBL" id="VVE10047.1"/>
    </source>
</evidence>
<protein>
    <recommendedName>
        <fullName evidence="6">L-aspartate dehydrogenase</fullName>
        <ecNumber evidence="6">1.4.1.21</ecNumber>
    </recommendedName>
</protein>
<dbReference type="Gene3D" id="3.40.50.720">
    <property type="entry name" value="NAD(P)-binding Rossmann-like Domain"/>
    <property type="match status" value="1"/>
</dbReference>
<feature type="domain" description="Aspartate/homoserine dehydrogenase NAD-binding" evidence="8">
    <location>
        <begin position="13"/>
        <end position="121"/>
    </location>
</feature>
<dbReference type="PANTHER" id="PTHR31873">
    <property type="entry name" value="L-ASPARTATE DEHYDROGENASE-RELATED"/>
    <property type="match status" value="1"/>
</dbReference>
<dbReference type="EC" id="1.4.1.21" evidence="6"/>
<comment type="miscellaneous">
    <text evidence="6">The iminoaspartate product is unstable in aqueous solution and can decompose to oxaloacetate and ammonia.</text>
</comment>
<dbReference type="GO" id="GO:0016639">
    <property type="term" value="F:oxidoreductase activity, acting on the CH-NH2 group of donors, NAD or NADP as acceptor"/>
    <property type="evidence" value="ECO:0007669"/>
    <property type="project" value="UniProtKB-UniRule"/>
</dbReference>